<dbReference type="Gene3D" id="3.40.47.10">
    <property type="match status" value="2"/>
</dbReference>
<dbReference type="AlphaFoldDB" id="A0A0H5AM21"/>
<dbReference type="KEGG" id="ptv:AA957_03115"/>
<evidence type="ECO:0000256" key="1">
    <source>
        <dbReference type="ARBA" id="ARBA00022679"/>
    </source>
</evidence>
<dbReference type="OrthoDB" id="9788274at2"/>
<feature type="domain" description="Beta-ketoacyl-[acyl-carrier-protein] synthase III C-terminal" evidence="3">
    <location>
        <begin position="267"/>
        <end position="345"/>
    </location>
</feature>
<organism evidence="4 5">
    <name type="scientific">Pseudomonas trivialis</name>
    <dbReference type="NCBI Taxonomy" id="200450"/>
    <lineage>
        <taxon>Bacteria</taxon>
        <taxon>Pseudomonadati</taxon>
        <taxon>Pseudomonadota</taxon>
        <taxon>Gammaproteobacteria</taxon>
        <taxon>Pseudomonadales</taxon>
        <taxon>Pseudomonadaceae</taxon>
        <taxon>Pseudomonas</taxon>
    </lineage>
</organism>
<reference evidence="5" key="2">
    <citation type="submission" date="2015-05" db="EMBL/GenBank/DDBJ databases">
        <authorList>
            <person name="Swarnkar M.K."/>
            <person name="Vyas P."/>
            <person name="Rahi P."/>
            <person name="Thakur R."/>
            <person name="Thakur N."/>
            <person name="Singh A.K."/>
            <person name="Gulati A."/>
        </authorList>
    </citation>
    <scope>NUCLEOTIDE SEQUENCE [LARGE SCALE GENOMIC DNA]</scope>
    <source>
        <strain evidence="5">745</strain>
    </source>
</reference>
<evidence type="ECO:0000313" key="5">
    <source>
        <dbReference type="Proteomes" id="UP000036608"/>
    </source>
</evidence>
<dbReference type="PANTHER" id="PTHR34069:SF2">
    <property type="entry name" value="BETA-KETOACYL-[ACYL-CARRIER-PROTEIN] SYNTHASE III"/>
    <property type="match status" value="1"/>
</dbReference>
<keyword evidence="2" id="KW-0012">Acyltransferase</keyword>
<name>A0A0H5AM21_9PSED</name>
<keyword evidence="1" id="KW-0808">Transferase</keyword>
<gene>
    <name evidence="4" type="ORF">AA957_03115</name>
</gene>
<dbReference type="GO" id="GO:0044550">
    <property type="term" value="P:secondary metabolite biosynthetic process"/>
    <property type="evidence" value="ECO:0007669"/>
    <property type="project" value="TreeGrafter"/>
</dbReference>
<evidence type="ECO:0000256" key="2">
    <source>
        <dbReference type="ARBA" id="ARBA00023315"/>
    </source>
</evidence>
<dbReference type="PANTHER" id="PTHR34069">
    <property type="entry name" value="3-OXOACYL-[ACYL-CARRIER-PROTEIN] SYNTHASE 3"/>
    <property type="match status" value="1"/>
</dbReference>
<accession>A0A0H5AM21</accession>
<dbReference type="PATRIC" id="fig|200450.3.peg.660"/>
<dbReference type="SUPFAM" id="SSF53901">
    <property type="entry name" value="Thiolase-like"/>
    <property type="match status" value="2"/>
</dbReference>
<reference evidence="4 5" key="1">
    <citation type="journal article" date="2015" name="Genome Announc.">
        <title>Complete Genome Sequence of the Rhizobacterium Pseudomonas trivialis Strain IHBB745 with Multiple Plant Growth-Promoting Activities and Tolerance to Desiccation and Alkalinity.</title>
        <authorList>
            <person name="Gulati A."/>
            <person name="Swarnkar M.K."/>
            <person name="Vyas P."/>
            <person name="Rahi P."/>
            <person name="Thakur R."/>
            <person name="Thakur N."/>
            <person name="Singh A.K."/>
        </authorList>
    </citation>
    <scope>NUCLEOTIDE SEQUENCE [LARGE SCALE GENOMIC DNA]</scope>
    <source>
        <strain evidence="5">745</strain>
    </source>
</reference>
<dbReference type="RefSeq" id="WP_049708878.1">
    <property type="nucleotide sequence ID" value="NZ_CP011507.1"/>
</dbReference>
<proteinExistence type="predicted"/>
<evidence type="ECO:0000259" key="3">
    <source>
        <dbReference type="Pfam" id="PF08541"/>
    </source>
</evidence>
<dbReference type="GO" id="GO:0016746">
    <property type="term" value="F:acyltransferase activity"/>
    <property type="evidence" value="ECO:0007669"/>
    <property type="project" value="UniProtKB-KW"/>
</dbReference>
<dbReference type="Pfam" id="PF08541">
    <property type="entry name" value="ACP_syn_III_C"/>
    <property type="match status" value="1"/>
</dbReference>
<evidence type="ECO:0000313" key="4">
    <source>
        <dbReference type="EMBL" id="AKS05142.1"/>
    </source>
</evidence>
<dbReference type="InterPro" id="IPR013747">
    <property type="entry name" value="ACP_syn_III_C"/>
</dbReference>
<dbReference type="Proteomes" id="UP000036608">
    <property type="component" value="Chromosome"/>
</dbReference>
<dbReference type="EMBL" id="CP011507">
    <property type="protein sequence ID" value="AKS05142.1"/>
    <property type="molecule type" value="Genomic_DNA"/>
</dbReference>
<dbReference type="InterPro" id="IPR016039">
    <property type="entry name" value="Thiolase-like"/>
</dbReference>
<protein>
    <submittedName>
        <fullName evidence="4">3-ketoacyl-CoA thiolase</fullName>
    </submittedName>
</protein>
<sequence>MKIIGISGLLPSKRISNQHILDLIERHSKKNFEGDLTRTLMMIDKLLTKNGTESRYWLAKNESPMELMKTAFAAALKQANIDKKSIDLLIFASVSRGFIEPANSTFIAKALGLTCRNHDIVDACMGWVTSMDIINDKMKANTIQRAAIINMEFGVNAKQSAASKNFALRSTSELAYKLPSFNLGEAVTVTLLSNESPKNFTFNYINRPDWCELCTVPLKDWRSFCNASDIDRIAHGQGNFRFTSFGEKMHEAGIKESTTLLSEITRKKGNIDCIFTHTSSPKTNEIILRQFGLADKNHNIGKDVGNIASASVPYGIFDAIQQGVLMKDNDCLVCTGSAGMSFATVKFKS</sequence>